<dbReference type="InterPro" id="IPR004088">
    <property type="entry name" value="KH_dom_type_1"/>
</dbReference>
<dbReference type="InterPro" id="IPR012162">
    <property type="entry name" value="PNPase"/>
</dbReference>
<evidence type="ECO:0000313" key="12">
    <source>
        <dbReference type="EMBL" id="MBW3115576.1"/>
    </source>
</evidence>
<dbReference type="SMART" id="SM00316">
    <property type="entry name" value="S1"/>
    <property type="match status" value="1"/>
</dbReference>
<comment type="catalytic activity">
    <reaction evidence="9">
        <text>RNA(n+1) + phosphate = RNA(n) + a ribonucleoside 5'-diphosphate</text>
        <dbReference type="Rhea" id="RHEA:22096"/>
        <dbReference type="Rhea" id="RHEA-COMP:14527"/>
        <dbReference type="Rhea" id="RHEA-COMP:17342"/>
        <dbReference type="ChEBI" id="CHEBI:43474"/>
        <dbReference type="ChEBI" id="CHEBI:57930"/>
        <dbReference type="ChEBI" id="CHEBI:140395"/>
        <dbReference type="EC" id="2.7.7.8"/>
    </reaction>
</comment>
<comment type="subcellular location">
    <subcellularLocation>
        <location evidence="1 9">Cytoplasm</location>
    </subcellularLocation>
</comment>
<dbReference type="InterPro" id="IPR004087">
    <property type="entry name" value="KH_dom"/>
</dbReference>
<keyword evidence="7 9" id="KW-0460">Magnesium</keyword>
<proteinExistence type="inferred from homology"/>
<gene>
    <name evidence="9 14" type="primary">pnp</name>
    <name evidence="14" type="ORF">CHI95_10955</name>
    <name evidence="11" type="ORF">GHA_02997</name>
    <name evidence="12" type="ORF">KYI77_03765</name>
    <name evidence="13" type="ORF">OGX73_19235</name>
</gene>
<evidence type="ECO:0000256" key="1">
    <source>
        <dbReference type="ARBA" id="ARBA00004496"/>
    </source>
</evidence>
<dbReference type="FunFam" id="3.30.230.70:FF:000001">
    <property type="entry name" value="Polyribonucleotide nucleotidyltransferase"/>
    <property type="match status" value="1"/>
</dbReference>
<dbReference type="HAMAP" id="MF_01595">
    <property type="entry name" value="PNPase"/>
    <property type="match status" value="1"/>
</dbReference>
<dbReference type="SUPFAM" id="SSF50249">
    <property type="entry name" value="Nucleic acid-binding proteins"/>
    <property type="match status" value="1"/>
</dbReference>
<keyword evidence="5 9" id="KW-0548">Nucleotidyltransferase</keyword>
<dbReference type="Proteomes" id="UP000834611">
    <property type="component" value="Unassembled WGS sequence"/>
</dbReference>
<dbReference type="PROSITE" id="PS50084">
    <property type="entry name" value="KH_TYPE_1"/>
    <property type="match status" value="1"/>
</dbReference>
<dbReference type="Pfam" id="PF00013">
    <property type="entry name" value="KH_1"/>
    <property type="match status" value="1"/>
</dbReference>
<dbReference type="CDD" id="cd11364">
    <property type="entry name" value="RNase_PH_PNPase_2"/>
    <property type="match status" value="1"/>
</dbReference>
<evidence type="ECO:0000256" key="6">
    <source>
        <dbReference type="ARBA" id="ARBA00022723"/>
    </source>
</evidence>
<dbReference type="EMBL" id="JAHWLI010000008">
    <property type="protein sequence ID" value="MBW3115576.1"/>
    <property type="molecule type" value="Genomic_DNA"/>
</dbReference>
<dbReference type="NCBIfam" id="TIGR03591">
    <property type="entry name" value="polynuc_phos"/>
    <property type="match status" value="1"/>
</dbReference>
<dbReference type="GO" id="GO:0004654">
    <property type="term" value="F:polyribonucleotide nucleotidyltransferase activity"/>
    <property type="evidence" value="ECO:0007669"/>
    <property type="project" value="UniProtKB-UniRule"/>
</dbReference>
<dbReference type="EMBL" id="CAHPSF010000008">
    <property type="protein sequence ID" value="CAB5704834.1"/>
    <property type="molecule type" value="Genomic_DNA"/>
</dbReference>
<dbReference type="EMBL" id="NOWC01000011">
    <property type="protein sequence ID" value="OZS74540.1"/>
    <property type="molecule type" value="Genomic_DNA"/>
</dbReference>
<accession>A0A2A5Q4R5</accession>
<dbReference type="GO" id="GO:0000175">
    <property type="term" value="F:3'-5'-RNA exonuclease activity"/>
    <property type="evidence" value="ECO:0007669"/>
    <property type="project" value="TreeGrafter"/>
</dbReference>
<dbReference type="FunFam" id="2.40.50.140:FF:000023">
    <property type="entry name" value="Polyribonucleotide nucleotidyltransferase"/>
    <property type="match status" value="1"/>
</dbReference>
<dbReference type="InterPro" id="IPR003029">
    <property type="entry name" value="S1_domain"/>
</dbReference>
<evidence type="ECO:0000256" key="8">
    <source>
        <dbReference type="ARBA" id="ARBA00022884"/>
    </source>
</evidence>
<dbReference type="GO" id="GO:0003723">
    <property type="term" value="F:RNA binding"/>
    <property type="evidence" value="ECO:0007669"/>
    <property type="project" value="UniProtKB-UniRule"/>
</dbReference>
<evidence type="ECO:0000256" key="9">
    <source>
        <dbReference type="HAMAP-Rule" id="MF_01595"/>
    </source>
</evidence>
<dbReference type="SMART" id="SM00322">
    <property type="entry name" value="KH"/>
    <property type="match status" value="1"/>
</dbReference>
<dbReference type="EMBL" id="JAOWIN010000016">
    <property type="protein sequence ID" value="MDI9094746.1"/>
    <property type="molecule type" value="Genomic_DNA"/>
</dbReference>
<evidence type="ECO:0000259" key="10">
    <source>
        <dbReference type="PROSITE" id="PS50126"/>
    </source>
</evidence>
<dbReference type="Gene3D" id="3.30.230.70">
    <property type="entry name" value="GHMP Kinase, N-terminal domain"/>
    <property type="match status" value="2"/>
</dbReference>
<dbReference type="Proteomes" id="UP000216001">
    <property type="component" value="Unassembled WGS sequence"/>
</dbReference>
<dbReference type="Gene3D" id="3.30.1370.10">
    <property type="entry name" value="K Homology domain, type 1"/>
    <property type="match status" value="1"/>
</dbReference>
<dbReference type="InterPro" id="IPR015848">
    <property type="entry name" value="PNPase_PH_RNA-bd_bac/org-type"/>
</dbReference>
<reference evidence="14 15" key="1">
    <citation type="submission" date="2017-07" db="EMBL/GenBank/DDBJ databases">
        <title>blaIMP-27 on transferable plasmids in Proteus mirabilis and Providencia rettgeri.</title>
        <authorList>
            <person name="Potter R."/>
        </authorList>
    </citation>
    <scope>NUCLEOTIDE SEQUENCE [LARGE SCALE GENOMIC DNA]</scope>
    <source>
        <strain evidence="14 15">PR1</strain>
    </source>
</reference>
<keyword evidence="6 9" id="KW-0479">Metal-binding</keyword>
<keyword evidence="4 9" id="KW-0808">Transferase</keyword>
<evidence type="ECO:0000256" key="2">
    <source>
        <dbReference type="ARBA" id="ARBA00007404"/>
    </source>
</evidence>
<dbReference type="GO" id="GO:0006402">
    <property type="term" value="P:mRNA catabolic process"/>
    <property type="evidence" value="ECO:0007669"/>
    <property type="project" value="UniProtKB-UniRule"/>
</dbReference>
<dbReference type="RefSeq" id="WP_094961648.1">
    <property type="nucleotide sequence ID" value="NZ_ABDWLN020000004.1"/>
</dbReference>
<dbReference type="NCBIfam" id="NF008805">
    <property type="entry name" value="PRK11824.1"/>
    <property type="match status" value="1"/>
</dbReference>
<organism evidence="14 15">
    <name type="scientific">Providencia rettgeri</name>
    <dbReference type="NCBI Taxonomy" id="587"/>
    <lineage>
        <taxon>Bacteria</taxon>
        <taxon>Pseudomonadati</taxon>
        <taxon>Pseudomonadota</taxon>
        <taxon>Gammaproteobacteria</taxon>
        <taxon>Enterobacterales</taxon>
        <taxon>Morganellaceae</taxon>
        <taxon>Providencia</taxon>
    </lineage>
</organism>
<dbReference type="InterPro" id="IPR012340">
    <property type="entry name" value="NA-bd_OB-fold"/>
</dbReference>
<dbReference type="PANTHER" id="PTHR11252:SF0">
    <property type="entry name" value="POLYRIBONUCLEOTIDE NUCLEOTIDYLTRANSFERASE 1, MITOCHONDRIAL"/>
    <property type="match status" value="1"/>
</dbReference>
<dbReference type="SUPFAM" id="SSF55666">
    <property type="entry name" value="Ribonuclease PH domain 2-like"/>
    <property type="match status" value="2"/>
</dbReference>
<dbReference type="GeneID" id="92276596"/>
<dbReference type="InterPro" id="IPR020568">
    <property type="entry name" value="Ribosomal_Su5_D2-typ_SF"/>
</dbReference>
<dbReference type="EC" id="2.7.7.8" evidence="9"/>
<dbReference type="CDD" id="cd04472">
    <property type="entry name" value="S1_PNPase"/>
    <property type="match status" value="1"/>
</dbReference>
<dbReference type="Pfam" id="PF01138">
    <property type="entry name" value="RNase_PH"/>
    <property type="match status" value="2"/>
</dbReference>
<sequence>MLNPIVRKFQYGQHTVSIETGMIARQASAAVMVNMDDTAVFVTAVAQKKVKEGQDFFPLTVNYQERTYAAGRIPGSFFRREGRPGEGETLIARLIDRPLRPLFPEGFYNEIQIIATVVSVNPQVNPDIVAMIGASAVLALSGVPFNGPIGAARVGFINDQYVLNPTADELKNSRLDLVVAGTDNAVLMVESEADLLSEEQMLGAVVFGHDQQQVVIQNINELVKEAGKEKWDWQPEPVNQALHDRVAQLAESRMGDAYRITEKQERYAQVDLIKEEVTAVLVAEDENVDVSEVADILASLEKQVVRSRVIRGEPRIDGREKDMVRALDVRTGVLPRTHGSALFTRGETQALVTATLGTERDAQVIDQLMGEYTDRFLFHYNFPPYSVGETGMVGSPKRREIGHGRLAKRGVLAVMPDHADFPYTVRVVSEITESNGSSSMASVCGASLALMDAGVPIKAAVAGIAMGLVKEGEDFVVLSDILGDEDHLGDMDFKVAGSREGISALQMDIKIEGITREIMQVALNQAKGARLHILGTMEQAINGPREEISEFAPRIYTIRINPDKIKDVIGKGGSVIRALTEETGTTIEIEDDGTVKIAATDGIKAKEAIRRIEDITAEVEVGRIYPGKVTRIVDFGAFVAIGGGKEGLVHISQIADKRVEKVTDYLQMGQEVPVKVLEIDRQGRIRLSMKEAVATEEASAQPQDSAE</sequence>
<dbReference type="Pfam" id="PF03725">
    <property type="entry name" value="RNase_PH_C"/>
    <property type="match status" value="1"/>
</dbReference>
<name>A0A2A5Q4R5_PRORE</name>
<dbReference type="PANTHER" id="PTHR11252">
    <property type="entry name" value="POLYRIBONUCLEOTIDE NUCLEOTIDYLTRANSFERASE"/>
    <property type="match status" value="1"/>
</dbReference>
<dbReference type="InterPro" id="IPR036345">
    <property type="entry name" value="ExoRNase_PH_dom2_sf"/>
</dbReference>
<dbReference type="Proteomes" id="UP001159001">
    <property type="component" value="Unassembled WGS sequence"/>
</dbReference>
<dbReference type="InterPro" id="IPR036612">
    <property type="entry name" value="KH_dom_type_1_sf"/>
</dbReference>
<dbReference type="GO" id="GO:0006396">
    <property type="term" value="P:RNA processing"/>
    <property type="evidence" value="ECO:0007669"/>
    <property type="project" value="InterPro"/>
</dbReference>
<evidence type="ECO:0000313" key="13">
    <source>
        <dbReference type="EMBL" id="MDI9094746.1"/>
    </source>
</evidence>
<dbReference type="InterPro" id="IPR015847">
    <property type="entry name" value="ExoRNase_PH_dom2"/>
</dbReference>
<dbReference type="GO" id="GO:0000287">
    <property type="term" value="F:magnesium ion binding"/>
    <property type="evidence" value="ECO:0007669"/>
    <property type="project" value="UniProtKB-UniRule"/>
</dbReference>
<comment type="function">
    <text evidence="9">Involved in mRNA degradation. Catalyzes the phosphorolysis of single-stranded polyribonucleotides processively in the 3'- to 5'-direction.</text>
</comment>
<dbReference type="SUPFAM" id="SSF54211">
    <property type="entry name" value="Ribosomal protein S5 domain 2-like"/>
    <property type="match status" value="2"/>
</dbReference>
<comment type="cofactor">
    <cofactor evidence="9">
        <name>Mg(2+)</name>
        <dbReference type="ChEBI" id="CHEBI:18420"/>
    </cofactor>
</comment>
<dbReference type="FunFam" id="3.30.230.70:FF:000002">
    <property type="entry name" value="Polyribonucleotide nucleotidyltransferase"/>
    <property type="match status" value="1"/>
</dbReference>
<feature type="domain" description="S1 motif" evidence="10">
    <location>
        <begin position="622"/>
        <end position="690"/>
    </location>
</feature>
<comment type="subunit">
    <text evidence="9">Component of the RNA degradosome, which is a multiprotein complex involved in RNA processing and mRNA degradation.</text>
</comment>
<dbReference type="InterPro" id="IPR027408">
    <property type="entry name" value="PNPase/RNase_PH_dom_sf"/>
</dbReference>
<keyword evidence="3 9" id="KW-0963">Cytoplasm</keyword>
<protein>
    <recommendedName>
        <fullName evidence="9">Polyribonucleotide nucleotidyltransferase</fullName>
        <ecNumber evidence="9">2.7.7.8</ecNumber>
    </recommendedName>
    <alternativeName>
        <fullName evidence="9">Polynucleotide phosphorylase</fullName>
        <shortName evidence="9">PNPase</shortName>
    </alternativeName>
</protein>
<dbReference type="SUPFAM" id="SSF54791">
    <property type="entry name" value="Eukaryotic type KH-domain (KH-domain type I)"/>
    <property type="match status" value="1"/>
</dbReference>
<dbReference type="STRING" id="587.RB151_041010"/>
<evidence type="ECO:0000256" key="7">
    <source>
        <dbReference type="ARBA" id="ARBA00022842"/>
    </source>
</evidence>
<feature type="binding site" evidence="9">
    <location>
        <position position="492"/>
    </location>
    <ligand>
        <name>Mg(2+)</name>
        <dbReference type="ChEBI" id="CHEBI:18420"/>
    </ligand>
</feature>
<evidence type="ECO:0000256" key="3">
    <source>
        <dbReference type="ARBA" id="ARBA00022490"/>
    </source>
</evidence>
<reference evidence="12" key="3">
    <citation type="submission" date="2021-07" db="EMBL/GenBank/DDBJ databases">
        <authorList>
            <person name="Stanton E."/>
        </authorList>
    </citation>
    <scope>NUCLEOTIDE SEQUENCE</scope>
    <source>
        <strain evidence="12">2021EL-01139</strain>
    </source>
</reference>
<comment type="caution">
    <text evidence="14">The sequence shown here is derived from an EMBL/GenBank/DDBJ whole genome shotgun (WGS) entry which is preliminary data.</text>
</comment>
<evidence type="ECO:0000313" key="14">
    <source>
        <dbReference type="EMBL" id="OZS74540.1"/>
    </source>
</evidence>
<comment type="similarity">
    <text evidence="2 9">Belongs to the polyribonucleotide nucleotidyltransferase family.</text>
</comment>
<dbReference type="Gene3D" id="2.40.50.140">
    <property type="entry name" value="Nucleic acid-binding proteins"/>
    <property type="match status" value="1"/>
</dbReference>
<reference evidence="13" key="4">
    <citation type="submission" date="2022-10" db="EMBL/GenBank/DDBJ databases">
        <title>Bacterial isolates recovered from the One Health project in Brazil.</title>
        <authorList>
            <person name="Valiatti T.B."/>
            <person name="Santos F."/>
            <person name="Cayo R."/>
            <person name="Gales A.C."/>
        </authorList>
    </citation>
    <scope>NUCLEOTIDE SEQUENCE</scope>
    <source>
        <strain evidence="13">PVR188</strain>
    </source>
</reference>
<evidence type="ECO:0000256" key="5">
    <source>
        <dbReference type="ARBA" id="ARBA00022695"/>
    </source>
</evidence>
<evidence type="ECO:0000313" key="11">
    <source>
        <dbReference type="EMBL" id="CAB5704834.1"/>
    </source>
</evidence>
<feature type="binding site" evidence="9">
    <location>
        <position position="486"/>
    </location>
    <ligand>
        <name>Mg(2+)</name>
        <dbReference type="ChEBI" id="CHEBI:18420"/>
    </ligand>
</feature>
<dbReference type="FunFam" id="3.30.1370.10:FF:000001">
    <property type="entry name" value="Polyribonucleotide nucleotidyltransferase"/>
    <property type="match status" value="1"/>
</dbReference>
<dbReference type="Pfam" id="PF00575">
    <property type="entry name" value="S1"/>
    <property type="match status" value="1"/>
</dbReference>
<dbReference type="InterPro" id="IPR001247">
    <property type="entry name" value="ExoRNase_PH_dom1"/>
</dbReference>
<dbReference type="AlphaFoldDB" id="A0A2A5Q4R5"/>
<dbReference type="Proteomes" id="UP001155882">
    <property type="component" value="Unassembled WGS sequence"/>
</dbReference>
<evidence type="ECO:0000256" key="4">
    <source>
        <dbReference type="ARBA" id="ARBA00022679"/>
    </source>
</evidence>
<dbReference type="CDD" id="cd11363">
    <property type="entry name" value="RNase_PH_PNPase_1"/>
    <property type="match status" value="1"/>
</dbReference>
<dbReference type="PIRSF" id="PIRSF005499">
    <property type="entry name" value="PNPase"/>
    <property type="match status" value="1"/>
</dbReference>
<dbReference type="Pfam" id="PF03726">
    <property type="entry name" value="PNPase"/>
    <property type="match status" value="1"/>
</dbReference>
<dbReference type="CDD" id="cd02393">
    <property type="entry name" value="KH-I_PNPase"/>
    <property type="match status" value="1"/>
</dbReference>
<keyword evidence="8 9" id="KW-0694">RNA-binding</keyword>
<dbReference type="PROSITE" id="PS50126">
    <property type="entry name" value="S1"/>
    <property type="match status" value="1"/>
</dbReference>
<dbReference type="GO" id="GO:0005829">
    <property type="term" value="C:cytosol"/>
    <property type="evidence" value="ECO:0007669"/>
    <property type="project" value="TreeGrafter"/>
</dbReference>
<evidence type="ECO:0000313" key="15">
    <source>
        <dbReference type="Proteomes" id="UP000216001"/>
    </source>
</evidence>
<reference evidence="11" key="2">
    <citation type="submission" date="2020-05" db="EMBL/GenBank/DDBJ databases">
        <authorList>
            <person name="Delgado-Blas J."/>
        </authorList>
    </citation>
    <scope>NUCLEOTIDE SEQUENCE</scope>
    <source>
        <strain evidence="11">BB1453</strain>
    </source>
</reference>